<evidence type="ECO:0000313" key="12">
    <source>
        <dbReference type="Proteomes" id="UP000219338"/>
    </source>
</evidence>
<dbReference type="PANTHER" id="PTHR35330:SF1">
    <property type="entry name" value="SIROHEME BIOSYNTHESIS PROTEIN MET8"/>
    <property type="match status" value="1"/>
</dbReference>
<proteinExistence type="predicted"/>
<dbReference type="GO" id="GO:0004325">
    <property type="term" value="F:ferrochelatase activity"/>
    <property type="evidence" value="ECO:0007669"/>
    <property type="project" value="InterPro"/>
</dbReference>
<name>A0A284QVP8_ARMOS</name>
<dbReference type="Pfam" id="PF13241">
    <property type="entry name" value="NAD_binding_7"/>
    <property type="match status" value="1"/>
</dbReference>
<sequence length="301" mass="32858">MSFADMSVSPSNPSISSNLSGSSLLVAWQLKGKTVLIVGGGEVASGRIEAVLSADAKIIILAPAKGLHPRTKRFIELCPDRVTYYDRRFSGPAELYKMDMVLTALDDPSSSRQIVELCREQRIPVNAADIPDLCDFYFGAQIRDGPLQIMISTNGSGPRIAALLKSKLSGALGGYEGEAITRVGELRERLKERAPGIGGAVSRRRMKWMSQLCNEWDMEDLTQLDHAMIARLLDEGWERNRVPSLHDLGGKPKVKQGKDNPQSTVQDLNAVPHSGSTVLPAMLGFIAGGVSIALLFMYHRR</sequence>
<dbReference type="EMBL" id="FUEG01000002">
    <property type="protein sequence ID" value="SJL00558.1"/>
    <property type="molecule type" value="Genomic_DNA"/>
</dbReference>
<evidence type="ECO:0000256" key="7">
    <source>
        <dbReference type="SAM" id="MobiDB-lite"/>
    </source>
</evidence>
<dbReference type="PANTHER" id="PTHR35330">
    <property type="entry name" value="SIROHEME BIOSYNTHESIS PROTEIN MET8"/>
    <property type="match status" value="1"/>
</dbReference>
<comment type="pathway">
    <text evidence="1">Porphyrin-containing compound metabolism; siroheme biosynthesis; sirohydrochlorin from precorrin-2: step 1/1.</text>
</comment>
<keyword evidence="8" id="KW-1133">Transmembrane helix</keyword>
<dbReference type="Gene3D" id="3.30.160.110">
    <property type="entry name" value="Siroheme synthase, domain 2"/>
    <property type="match status" value="1"/>
</dbReference>
<evidence type="ECO:0000256" key="6">
    <source>
        <dbReference type="ARBA" id="ARBA00047561"/>
    </source>
</evidence>
<feature type="domain" description="Siroheme biosynthesis protein Met8 C-terminal" evidence="9">
    <location>
        <begin position="177"/>
        <end position="243"/>
    </location>
</feature>
<keyword evidence="5" id="KW-0627">Porphyrin biosynthesis</keyword>
<evidence type="ECO:0000256" key="4">
    <source>
        <dbReference type="ARBA" id="ARBA00023027"/>
    </source>
</evidence>
<dbReference type="OrthoDB" id="1721126at2759"/>
<accession>A0A284QVP8</accession>
<evidence type="ECO:0000259" key="10">
    <source>
        <dbReference type="Pfam" id="PF14824"/>
    </source>
</evidence>
<dbReference type="Gene3D" id="3.40.50.720">
    <property type="entry name" value="NAD(P)-binding Rossmann-like Domain"/>
    <property type="match status" value="1"/>
</dbReference>
<evidence type="ECO:0000256" key="3">
    <source>
        <dbReference type="ARBA" id="ARBA00023002"/>
    </source>
</evidence>
<dbReference type="NCBIfam" id="TIGR01470">
    <property type="entry name" value="cysG_Nterm"/>
    <property type="match status" value="1"/>
</dbReference>
<dbReference type="InterPro" id="IPR036291">
    <property type="entry name" value="NAD(P)-bd_dom_sf"/>
</dbReference>
<keyword evidence="8" id="KW-0812">Transmembrane</keyword>
<evidence type="ECO:0000313" key="11">
    <source>
        <dbReference type="EMBL" id="SJL00558.1"/>
    </source>
</evidence>
<dbReference type="Pfam" id="PF14824">
    <property type="entry name" value="Sirohm_synth_M"/>
    <property type="match status" value="1"/>
</dbReference>
<dbReference type="InterPro" id="IPR006367">
    <property type="entry name" value="Sirohaem_synthase_N"/>
</dbReference>
<keyword evidence="4" id="KW-0520">NAD</keyword>
<dbReference type="Gene3D" id="1.10.3280.10">
    <property type="entry name" value="Siroheme synthase, domain 3"/>
    <property type="match status" value="1"/>
</dbReference>
<keyword evidence="8" id="KW-0472">Membrane</keyword>
<dbReference type="Pfam" id="PF14823">
    <property type="entry name" value="Sirohm_synth_C"/>
    <property type="match status" value="1"/>
</dbReference>
<dbReference type="OMA" id="TQIWKLC"/>
<organism evidence="11 12">
    <name type="scientific">Armillaria ostoyae</name>
    <name type="common">Armillaria root rot fungus</name>
    <dbReference type="NCBI Taxonomy" id="47428"/>
    <lineage>
        <taxon>Eukaryota</taxon>
        <taxon>Fungi</taxon>
        <taxon>Dikarya</taxon>
        <taxon>Basidiomycota</taxon>
        <taxon>Agaricomycotina</taxon>
        <taxon>Agaricomycetes</taxon>
        <taxon>Agaricomycetidae</taxon>
        <taxon>Agaricales</taxon>
        <taxon>Marasmiineae</taxon>
        <taxon>Physalacriaceae</taxon>
        <taxon>Armillaria</taxon>
    </lineage>
</organism>
<gene>
    <name evidence="11" type="ORF">ARMOST_03871</name>
</gene>
<dbReference type="EC" id="1.3.1.76" evidence="2"/>
<dbReference type="GO" id="GO:0043115">
    <property type="term" value="F:precorrin-2 dehydrogenase activity"/>
    <property type="evidence" value="ECO:0007669"/>
    <property type="project" value="UniProtKB-EC"/>
</dbReference>
<dbReference type="GO" id="GO:0019354">
    <property type="term" value="P:siroheme biosynthetic process"/>
    <property type="evidence" value="ECO:0007669"/>
    <property type="project" value="UniProtKB-UniPathway"/>
</dbReference>
<evidence type="ECO:0000259" key="9">
    <source>
        <dbReference type="Pfam" id="PF14823"/>
    </source>
</evidence>
<dbReference type="InterPro" id="IPR028281">
    <property type="entry name" value="Sirohaem_synthase_central"/>
</dbReference>
<evidence type="ECO:0000256" key="1">
    <source>
        <dbReference type="ARBA" id="ARBA00005010"/>
    </source>
</evidence>
<dbReference type="SUPFAM" id="SSF75615">
    <property type="entry name" value="Siroheme synthase middle domains-like"/>
    <property type="match status" value="1"/>
</dbReference>
<dbReference type="SUPFAM" id="SSF51735">
    <property type="entry name" value="NAD(P)-binding Rossmann-fold domains"/>
    <property type="match status" value="1"/>
</dbReference>
<dbReference type="AlphaFoldDB" id="A0A284QVP8"/>
<feature type="domain" description="Siroheme synthase central" evidence="10">
    <location>
        <begin position="144"/>
        <end position="168"/>
    </location>
</feature>
<evidence type="ECO:0000256" key="8">
    <source>
        <dbReference type="SAM" id="Phobius"/>
    </source>
</evidence>
<dbReference type="InterPro" id="IPR028161">
    <property type="entry name" value="Met8-like"/>
</dbReference>
<keyword evidence="12" id="KW-1185">Reference proteome</keyword>
<keyword evidence="3" id="KW-0560">Oxidoreductase</keyword>
<feature type="transmembrane region" description="Helical" evidence="8">
    <location>
        <begin position="278"/>
        <end position="298"/>
    </location>
</feature>
<evidence type="ECO:0000256" key="5">
    <source>
        <dbReference type="ARBA" id="ARBA00023244"/>
    </source>
</evidence>
<dbReference type="STRING" id="47428.A0A284QVP8"/>
<reference evidence="12" key="1">
    <citation type="journal article" date="2017" name="Nat. Ecol. Evol.">
        <title>Genome expansion and lineage-specific genetic innovations in the forest pathogenic fungi Armillaria.</title>
        <authorList>
            <person name="Sipos G."/>
            <person name="Prasanna A.N."/>
            <person name="Walter M.C."/>
            <person name="O'Connor E."/>
            <person name="Balint B."/>
            <person name="Krizsan K."/>
            <person name="Kiss B."/>
            <person name="Hess J."/>
            <person name="Varga T."/>
            <person name="Slot J."/>
            <person name="Riley R."/>
            <person name="Boka B."/>
            <person name="Rigling D."/>
            <person name="Barry K."/>
            <person name="Lee J."/>
            <person name="Mihaltcheva S."/>
            <person name="LaButti K."/>
            <person name="Lipzen A."/>
            <person name="Waldron R."/>
            <person name="Moloney N.M."/>
            <person name="Sperisen C."/>
            <person name="Kredics L."/>
            <person name="Vagvoelgyi C."/>
            <person name="Patrignani A."/>
            <person name="Fitzpatrick D."/>
            <person name="Nagy I."/>
            <person name="Doyle S."/>
            <person name="Anderson J.B."/>
            <person name="Grigoriev I.V."/>
            <person name="Gueldener U."/>
            <person name="Muensterkoetter M."/>
            <person name="Nagy L.G."/>
        </authorList>
    </citation>
    <scope>NUCLEOTIDE SEQUENCE [LARGE SCALE GENOMIC DNA]</scope>
    <source>
        <strain evidence="12">C18/9</strain>
    </source>
</reference>
<feature type="region of interest" description="Disordered" evidence="7">
    <location>
        <begin position="244"/>
        <end position="267"/>
    </location>
</feature>
<comment type="catalytic activity">
    <reaction evidence="6">
        <text>precorrin-2 + NAD(+) = sirohydrochlorin + NADH + 2 H(+)</text>
        <dbReference type="Rhea" id="RHEA:15613"/>
        <dbReference type="ChEBI" id="CHEBI:15378"/>
        <dbReference type="ChEBI" id="CHEBI:57540"/>
        <dbReference type="ChEBI" id="CHEBI:57945"/>
        <dbReference type="ChEBI" id="CHEBI:58351"/>
        <dbReference type="ChEBI" id="CHEBI:58827"/>
        <dbReference type="EC" id="1.3.1.76"/>
    </reaction>
</comment>
<dbReference type="InterPro" id="IPR028162">
    <property type="entry name" value="Met8_C"/>
</dbReference>
<protein>
    <recommendedName>
        <fullName evidence="2">precorrin-2 dehydrogenase</fullName>
        <ecNumber evidence="2">1.3.1.76</ecNumber>
    </recommendedName>
</protein>
<dbReference type="Proteomes" id="UP000219338">
    <property type="component" value="Unassembled WGS sequence"/>
</dbReference>
<evidence type="ECO:0000256" key="2">
    <source>
        <dbReference type="ARBA" id="ARBA00012400"/>
    </source>
</evidence>
<dbReference type="UniPathway" id="UPA00262">
    <property type="reaction ID" value="UER00222"/>
</dbReference>